<evidence type="ECO:0000256" key="3">
    <source>
        <dbReference type="ARBA" id="ARBA00022695"/>
    </source>
</evidence>
<dbReference type="GO" id="GO:0003968">
    <property type="term" value="F:RNA-directed RNA polymerase activity"/>
    <property type="evidence" value="ECO:0007669"/>
    <property type="project" value="UniProtKB-KW"/>
</dbReference>
<keyword evidence="3" id="KW-0548">Nucleotidyltransferase</keyword>
<dbReference type="EMBL" id="MN556979">
    <property type="protein sequence ID" value="QHD64796.1"/>
    <property type="molecule type" value="Genomic_RNA"/>
</dbReference>
<reference evidence="4" key="1">
    <citation type="journal article" date="2020" name="Virus Evol.">
        <title>Analysis of the virome associated to grapevine downy mildew lesions reveals new mycovirus lineages.</title>
        <authorList>
            <person name="Chiapello M."/>
            <person name="Rodriguez-Romero J."/>
            <person name="Ayllon M.A."/>
            <person name="Turina M."/>
        </authorList>
    </citation>
    <scope>NUCLEOTIDE SEQUENCE</scope>
    <source>
        <strain evidence="4">DMG-D_DN27442</strain>
    </source>
</reference>
<dbReference type="SUPFAM" id="SSF56672">
    <property type="entry name" value="DNA/RNA polymerases"/>
    <property type="match status" value="1"/>
</dbReference>
<organism evidence="4">
    <name type="scientific">Plasmopara viticola lesion associated Partitivirus 7</name>
    <dbReference type="NCBI Taxonomy" id="2692005"/>
    <lineage>
        <taxon>Viruses</taxon>
        <taxon>Riboviria</taxon>
        <taxon>Orthornavirae</taxon>
        <taxon>Pisuviricota</taxon>
        <taxon>Duplopiviricetes</taxon>
        <taxon>Durnavirales</taxon>
        <taxon>Partitiviridae</taxon>
    </lineage>
</organism>
<dbReference type="InterPro" id="IPR043502">
    <property type="entry name" value="DNA/RNA_pol_sf"/>
</dbReference>
<evidence type="ECO:0000256" key="1">
    <source>
        <dbReference type="ARBA" id="ARBA00022484"/>
    </source>
</evidence>
<protein>
    <submittedName>
        <fullName evidence="4">RNA dependent RNA polymerase</fullName>
    </submittedName>
</protein>
<keyword evidence="2" id="KW-0808">Transferase</keyword>
<sequence length="711" mass="82994">MSKSNPIRDYLSERNLRIKTEWKLFQQSQNSDESLSQLTSDSDLKRLYHGSRHYLTEQEKSHALQSQFDQILHDLQIKNKDKHEPFEYFTPRLLPVPSNREPSPGITLLPLQYHVGQTVTTSEHLTEQGFPLDPILTTLLTTKYPQYLAYTQKYCRPLGTTESTFADFNKPQIHISPSLPERKERILKHIFRYLDAKPYLPVHFVDTLYAGLPISTGTGYHNRHSYKIKAHARYSHPKEYASKPTSKGYFLNAFLEQARTIVHRIKLSGLPFPWTLPSNPTDQDFTALHSRLNSFINEYPTLLFTRNHISDRDGKLKQRPVYAADELFITIETMLTFPLLVQARHFQCCIMYGLETIRGSNVYLDALAQLFRSFFTIDWSAYDQSLPRPVTSCYYEDFLPRLIVINQAYQPTYEYPTYPDLTEHDMYSRMRNLLSFLHCWYNNMTFLSQDGYAYRRTYAGVPSGILNTQYLDSFGNLYLIIDAFIEFNLTDYEIEEILLFIMGDDNSGFTHWPITRLEQFLTFLTYHAKQRWNMNISLSKSVITTQRQNIETLSYKCNFGKPLRPLPKLVAQLCYPEHGMIYKFMSYRAIGIAYAACAMDVTFHNFCKDVYYTYLPYQAELTPDIIGNIIKFLPGQFKMLDSYVETIDLSRFPTLQDVATTISKWQGPLSFSPKWNFAHFINAPDTTLPHPKTMTQYEEEYNIIVSSPPML</sequence>
<evidence type="ECO:0000313" key="4">
    <source>
        <dbReference type="EMBL" id="QHD64796.1"/>
    </source>
</evidence>
<name>A0A6B9Q497_9VIRU</name>
<accession>A0A6B9Q497</accession>
<proteinExistence type="predicted"/>
<evidence type="ECO:0000256" key="2">
    <source>
        <dbReference type="ARBA" id="ARBA00022679"/>
    </source>
</evidence>
<keyword evidence="1" id="KW-0696">RNA-directed RNA polymerase</keyword>